<dbReference type="InterPro" id="IPR015422">
    <property type="entry name" value="PyrdxlP-dep_Trfase_small"/>
</dbReference>
<accession>A0A7X2N2G5</accession>
<dbReference type="InterPro" id="IPR027619">
    <property type="entry name" value="C-S_lyase_PatB-like"/>
</dbReference>
<reference evidence="7 8" key="1">
    <citation type="submission" date="2019-08" db="EMBL/GenBank/DDBJ databases">
        <title>In-depth cultivation of the pig gut microbiome towards novel bacterial diversity and tailored functional studies.</title>
        <authorList>
            <person name="Wylensek D."/>
            <person name="Hitch T.C.A."/>
            <person name="Clavel T."/>
        </authorList>
    </citation>
    <scope>NUCLEOTIDE SEQUENCE [LARGE SCALE GENOMIC DNA]</scope>
    <source>
        <strain evidence="7 8">LKV-178-WT-2G</strain>
    </source>
</reference>
<dbReference type="AlphaFoldDB" id="A0A7X2N2G5"/>
<dbReference type="Pfam" id="PF00155">
    <property type="entry name" value="Aminotran_1_2"/>
    <property type="match status" value="1"/>
</dbReference>
<dbReference type="Gene3D" id="3.90.1150.10">
    <property type="entry name" value="Aspartate Aminotransferase, domain 1"/>
    <property type="match status" value="1"/>
</dbReference>
<keyword evidence="8" id="KW-1185">Reference proteome</keyword>
<name>A0A7X2N2G5_9FIRM</name>
<comment type="similarity">
    <text evidence="5">Belongs to the class-II pyridoxal-phosphate-dependent aminotransferase family. MalY/PatB cystathionine beta-lyase subfamily.</text>
</comment>
<evidence type="ECO:0000256" key="3">
    <source>
        <dbReference type="ARBA" id="ARBA00022898"/>
    </source>
</evidence>
<organism evidence="7 8">
    <name type="scientific">Floccifex porci</name>
    <dbReference type="NCBI Taxonomy" id="2606629"/>
    <lineage>
        <taxon>Bacteria</taxon>
        <taxon>Bacillati</taxon>
        <taxon>Bacillota</taxon>
        <taxon>Erysipelotrichia</taxon>
        <taxon>Erysipelotrichales</taxon>
        <taxon>Erysipelotrichaceae</taxon>
        <taxon>Floccifex</taxon>
    </lineage>
</organism>
<dbReference type="RefSeq" id="WP_154459673.1">
    <property type="nucleotide sequence ID" value="NZ_VUMM01000004.1"/>
</dbReference>
<evidence type="ECO:0000313" key="7">
    <source>
        <dbReference type="EMBL" id="MSS01207.1"/>
    </source>
</evidence>
<protein>
    <recommendedName>
        <fullName evidence="2">cysteine-S-conjugate beta-lyase</fullName>
        <ecNumber evidence="2">4.4.1.13</ecNumber>
    </recommendedName>
</protein>
<keyword evidence="3" id="KW-0663">Pyridoxal phosphate</keyword>
<dbReference type="Proteomes" id="UP000470082">
    <property type="component" value="Unassembled WGS sequence"/>
</dbReference>
<dbReference type="InterPro" id="IPR004839">
    <property type="entry name" value="Aminotransferase_I/II_large"/>
</dbReference>
<sequence length="389" mass="45727">MKYNFDEIHNRLGTYCTQWDFIEDRFGEKELLPFSISDTDFKAPEPVIEALQSLIQKGIYGYTRWNHHDFKGSIASFFERRHDTKIEEDWVVYSPSVLYSISLLIRLLTKPEDKIVVFRPMYDSFFSVIEDNNRIRIECEMTVNKGRFEIDFELLEKQLKEASMFLLCSPHNPTGRIWTKEELDRMIALCKKYDVPVVSDEIHMDVQLRNRKHIPILKYLNEFDSLYLVSSSSKTFNIPGLIGSYCIFPDSDIREKFIHHTRKVDFLNSVSLPGMIATMTAYNQCDDYIDQLNDYIKENMKYVKEYLNLHHPQIHFEIPDATYLAWIDITELPYSARQVQDALVKVGKVAIMQGETYGMDKYLRLNCGCPREKLIEGLHRFTKGIQSLE</sequence>
<evidence type="ECO:0000313" key="8">
    <source>
        <dbReference type="Proteomes" id="UP000470082"/>
    </source>
</evidence>
<dbReference type="EMBL" id="VUMM01000004">
    <property type="protein sequence ID" value="MSS01207.1"/>
    <property type="molecule type" value="Genomic_DNA"/>
</dbReference>
<dbReference type="Gene3D" id="3.40.640.10">
    <property type="entry name" value="Type I PLP-dependent aspartate aminotransferase-like (Major domain)"/>
    <property type="match status" value="1"/>
</dbReference>
<keyword evidence="4 7" id="KW-0456">Lyase</keyword>
<evidence type="ECO:0000256" key="1">
    <source>
        <dbReference type="ARBA" id="ARBA00001933"/>
    </source>
</evidence>
<feature type="domain" description="Aminotransferase class I/classII large" evidence="6">
    <location>
        <begin position="30"/>
        <end position="380"/>
    </location>
</feature>
<proteinExistence type="inferred from homology"/>
<dbReference type="CDD" id="cd00609">
    <property type="entry name" value="AAT_like"/>
    <property type="match status" value="1"/>
</dbReference>
<comment type="cofactor">
    <cofactor evidence="1">
        <name>pyridoxal 5'-phosphate</name>
        <dbReference type="ChEBI" id="CHEBI:597326"/>
    </cofactor>
</comment>
<evidence type="ECO:0000256" key="2">
    <source>
        <dbReference type="ARBA" id="ARBA00012224"/>
    </source>
</evidence>
<dbReference type="GO" id="GO:0047804">
    <property type="term" value="F:cysteine-S-conjugate beta-lyase activity"/>
    <property type="evidence" value="ECO:0007669"/>
    <property type="project" value="UniProtKB-EC"/>
</dbReference>
<dbReference type="NCBIfam" id="TIGR04350">
    <property type="entry name" value="C_S_lyase_PatB"/>
    <property type="match status" value="1"/>
</dbReference>
<dbReference type="InterPro" id="IPR015421">
    <property type="entry name" value="PyrdxlP-dep_Trfase_major"/>
</dbReference>
<evidence type="ECO:0000256" key="4">
    <source>
        <dbReference type="ARBA" id="ARBA00023239"/>
    </source>
</evidence>
<dbReference type="InterPro" id="IPR015424">
    <property type="entry name" value="PyrdxlP-dep_Trfase"/>
</dbReference>
<dbReference type="PANTHER" id="PTHR43525:SF1">
    <property type="entry name" value="PROTEIN MALY"/>
    <property type="match status" value="1"/>
</dbReference>
<dbReference type="PANTHER" id="PTHR43525">
    <property type="entry name" value="PROTEIN MALY"/>
    <property type="match status" value="1"/>
</dbReference>
<dbReference type="InterPro" id="IPR051798">
    <property type="entry name" value="Class-II_PLP-Dep_Aminotrans"/>
</dbReference>
<dbReference type="EC" id="4.4.1.13" evidence="2"/>
<evidence type="ECO:0000259" key="6">
    <source>
        <dbReference type="Pfam" id="PF00155"/>
    </source>
</evidence>
<gene>
    <name evidence="7" type="ORF">FYJ50_03645</name>
</gene>
<comment type="caution">
    <text evidence="7">The sequence shown here is derived from an EMBL/GenBank/DDBJ whole genome shotgun (WGS) entry which is preliminary data.</text>
</comment>
<dbReference type="GO" id="GO:0030170">
    <property type="term" value="F:pyridoxal phosphate binding"/>
    <property type="evidence" value="ECO:0007669"/>
    <property type="project" value="InterPro"/>
</dbReference>
<dbReference type="SUPFAM" id="SSF53383">
    <property type="entry name" value="PLP-dependent transferases"/>
    <property type="match status" value="1"/>
</dbReference>
<evidence type="ECO:0000256" key="5">
    <source>
        <dbReference type="ARBA" id="ARBA00037974"/>
    </source>
</evidence>